<accession>A0ABR7QRK1</accession>
<feature type="domain" description="YdhG-like" evidence="1">
    <location>
        <begin position="24"/>
        <end position="129"/>
    </location>
</feature>
<name>A0ABR7QRK1_9FLAO</name>
<comment type="caution">
    <text evidence="2">The sequence shown here is derived from an EMBL/GenBank/DDBJ whole genome shotgun (WGS) entry which is preliminary data.</text>
</comment>
<sequence length="142" mass="16331">MTSLQIKTNPEVALVFDNYPPEIRQKIEYLRTLIIESAKKIEGLSLLEETLKWSEPSYLTKSGSTIRIDWKPKNPDQYAMYFKCTSKLVPTFKMVFNNSFKFEGSRAIIFHLGDSIPKEELQACITAALTYHKVKHLPTLGM</sequence>
<protein>
    <submittedName>
        <fullName evidence="2">DUF1801 domain-containing protein</fullName>
    </submittedName>
</protein>
<dbReference type="SUPFAM" id="SSF159888">
    <property type="entry name" value="YdhG-like"/>
    <property type="match status" value="1"/>
</dbReference>
<dbReference type="InterPro" id="IPR014922">
    <property type="entry name" value="YdhG-like"/>
</dbReference>
<dbReference type="Proteomes" id="UP000618952">
    <property type="component" value="Unassembled WGS sequence"/>
</dbReference>
<keyword evidence="3" id="KW-1185">Reference proteome</keyword>
<dbReference type="EMBL" id="JACLHY010000022">
    <property type="protein sequence ID" value="MBC8769803.1"/>
    <property type="molecule type" value="Genomic_DNA"/>
</dbReference>
<organism evidence="2 3">
    <name type="scientific">Arenibacter arenosicollis</name>
    <dbReference type="NCBI Taxonomy" id="2762274"/>
    <lineage>
        <taxon>Bacteria</taxon>
        <taxon>Pseudomonadati</taxon>
        <taxon>Bacteroidota</taxon>
        <taxon>Flavobacteriia</taxon>
        <taxon>Flavobacteriales</taxon>
        <taxon>Flavobacteriaceae</taxon>
        <taxon>Arenibacter</taxon>
    </lineage>
</organism>
<evidence type="ECO:0000259" key="1">
    <source>
        <dbReference type="Pfam" id="PF08818"/>
    </source>
</evidence>
<proteinExistence type="predicted"/>
<reference evidence="2 3" key="1">
    <citation type="submission" date="2020-08" db="EMBL/GenBank/DDBJ databases">
        <title>Arenibacter gaetbuli sp. nov., isolated from a sand dune.</title>
        <authorList>
            <person name="Park S."/>
            <person name="Yoon J.-H."/>
        </authorList>
    </citation>
    <scope>NUCLEOTIDE SEQUENCE [LARGE SCALE GENOMIC DNA]</scope>
    <source>
        <strain evidence="2 3">BSSL-BM3</strain>
    </source>
</reference>
<gene>
    <name evidence="2" type="ORF">H4O18_17520</name>
</gene>
<evidence type="ECO:0000313" key="3">
    <source>
        <dbReference type="Proteomes" id="UP000618952"/>
    </source>
</evidence>
<dbReference type="Pfam" id="PF08818">
    <property type="entry name" value="DUF1801"/>
    <property type="match status" value="1"/>
</dbReference>
<dbReference type="RefSeq" id="WP_187587000.1">
    <property type="nucleotide sequence ID" value="NZ_JACLHY010000022.1"/>
</dbReference>
<evidence type="ECO:0000313" key="2">
    <source>
        <dbReference type="EMBL" id="MBC8769803.1"/>
    </source>
</evidence>